<evidence type="ECO:0000313" key="6">
    <source>
        <dbReference type="Proteomes" id="UP000656042"/>
    </source>
</evidence>
<dbReference type="Proteomes" id="UP000656042">
    <property type="component" value="Unassembled WGS sequence"/>
</dbReference>
<sequence>MSTDGFAARLRDRQTLIGYWMSADSPVLTERIATVGYDYVGVDGQHGVPSPGTWPLLMMAVDAGQVSAGVLRVPSADPILIGAALDAGARAVVVPMVDTPQQAAVAARACRHWPHGTRSLAGPVRAELRMGSVPAALDEAAGCIVMIETAAAYRNLAGICATPGVDAVYIGPADLTIALGGRHVGDPEAAGALERALKEVAGAAAEHGVAAGIHCPDGRTAAARLAQGFTFATVSSDVTHLHQAAAGHLAAARSGS</sequence>
<feature type="domain" description="HpcH/HpaI aldolase/citrate lyase" evidence="4">
    <location>
        <begin position="17"/>
        <end position="243"/>
    </location>
</feature>
<keyword evidence="6" id="KW-1185">Reference proteome</keyword>
<reference evidence="5" key="1">
    <citation type="journal article" date="2014" name="Int. J. Syst. Evol. Microbiol.">
        <title>Complete genome sequence of Corynebacterium casei LMG S-19264T (=DSM 44701T), isolated from a smear-ripened cheese.</title>
        <authorList>
            <consortium name="US DOE Joint Genome Institute (JGI-PGF)"/>
            <person name="Walter F."/>
            <person name="Albersmeier A."/>
            <person name="Kalinowski J."/>
            <person name="Ruckert C."/>
        </authorList>
    </citation>
    <scope>NUCLEOTIDE SEQUENCE</scope>
    <source>
        <strain evidence="5">CGMCC 4.7299</strain>
    </source>
</reference>
<dbReference type="AlphaFoldDB" id="A0A8J3BVU6"/>
<dbReference type="GO" id="GO:0005737">
    <property type="term" value="C:cytoplasm"/>
    <property type="evidence" value="ECO:0007669"/>
    <property type="project" value="TreeGrafter"/>
</dbReference>
<proteinExistence type="inferred from homology"/>
<dbReference type="Gene3D" id="3.20.20.60">
    <property type="entry name" value="Phosphoenolpyruvate-binding domains"/>
    <property type="match status" value="1"/>
</dbReference>
<evidence type="ECO:0000256" key="2">
    <source>
        <dbReference type="ARBA" id="ARBA00022723"/>
    </source>
</evidence>
<dbReference type="PANTHER" id="PTHR30502">
    <property type="entry name" value="2-KETO-3-DEOXY-L-RHAMNONATE ALDOLASE"/>
    <property type="match status" value="1"/>
</dbReference>
<dbReference type="InterPro" id="IPR015813">
    <property type="entry name" value="Pyrv/PenolPyrv_kinase-like_dom"/>
</dbReference>
<dbReference type="SUPFAM" id="SSF51621">
    <property type="entry name" value="Phosphoenolpyruvate/pyruvate domain"/>
    <property type="match status" value="1"/>
</dbReference>
<dbReference type="PANTHER" id="PTHR30502:SF0">
    <property type="entry name" value="PHOSPHOENOLPYRUVATE CARBOXYLASE FAMILY PROTEIN"/>
    <property type="match status" value="1"/>
</dbReference>
<dbReference type="RefSeq" id="WP_229715386.1">
    <property type="nucleotide sequence ID" value="NZ_BMMX01000001.1"/>
</dbReference>
<comment type="caution">
    <text evidence="5">The sequence shown here is derived from an EMBL/GenBank/DDBJ whole genome shotgun (WGS) entry which is preliminary data.</text>
</comment>
<dbReference type="InterPro" id="IPR005000">
    <property type="entry name" value="Aldolase/citrate-lyase_domain"/>
</dbReference>
<evidence type="ECO:0000256" key="3">
    <source>
        <dbReference type="ARBA" id="ARBA00023239"/>
    </source>
</evidence>
<accession>A0A8J3BVU6</accession>
<evidence type="ECO:0000259" key="4">
    <source>
        <dbReference type="Pfam" id="PF03328"/>
    </source>
</evidence>
<comment type="similarity">
    <text evidence="1">Belongs to the HpcH/HpaI aldolase family.</text>
</comment>
<name>A0A8J3BVU6_9ACTN</name>
<dbReference type="GO" id="GO:0016832">
    <property type="term" value="F:aldehyde-lyase activity"/>
    <property type="evidence" value="ECO:0007669"/>
    <property type="project" value="TreeGrafter"/>
</dbReference>
<keyword evidence="3" id="KW-0456">Lyase</keyword>
<dbReference type="GO" id="GO:0046872">
    <property type="term" value="F:metal ion binding"/>
    <property type="evidence" value="ECO:0007669"/>
    <property type="project" value="UniProtKB-KW"/>
</dbReference>
<protein>
    <submittedName>
        <fullName evidence="5">Aldolase</fullName>
    </submittedName>
</protein>
<keyword evidence="2" id="KW-0479">Metal-binding</keyword>
<dbReference type="EMBL" id="BMMX01000001">
    <property type="protein sequence ID" value="GGK73961.1"/>
    <property type="molecule type" value="Genomic_DNA"/>
</dbReference>
<gene>
    <name evidence="5" type="ORF">GCM10012284_04930</name>
</gene>
<evidence type="ECO:0000313" key="5">
    <source>
        <dbReference type="EMBL" id="GGK73961.1"/>
    </source>
</evidence>
<evidence type="ECO:0000256" key="1">
    <source>
        <dbReference type="ARBA" id="ARBA00005568"/>
    </source>
</evidence>
<organism evidence="5 6">
    <name type="scientific">Mangrovihabitans endophyticus</name>
    <dbReference type="NCBI Taxonomy" id="1751298"/>
    <lineage>
        <taxon>Bacteria</taxon>
        <taxon>Bacillati</taxon>
        <taxon>Actinomycetota</taxon>
        <taxon>Actinomycetes</taxon>
        <taxon>Micromonosporales</taxon>
        <taxon>Micromonosporaceae</taxon>
        <taxon>Mangrovihabitans</taxon>
    </lineage>
</organism>
<dbReference type="Pfam" id="PF03328">
    <property type="entry name" value="HpcH_HpaI"/>
    <property type="match status" value="1"/>
</dbReference>
<reference evidence="5" key="2">
    <citation type="submission" date="2020-09" db="EMBL/GenBank/DDBJ databases">
        <authorList>
            <person name="Sun Q."/>
            <person name="Zhou Y."/>
        </authorList>
    </citation>
    <scope>NUCLEOTIDE SEQUENCE</scope>
    <source>
        <strain evidence="5">CGMCC 4.7299</strain>
    </source>
</reference>
<dbReference type="InterPro" id="IPR040442">
    <property type="entry name" value="Pyrv_kinase-like_dom_sf"/>
</dbReference>
<dbReference type="InterPro" id="IPR050251">
    <property type="entry name" value="HpcH-HpaI_aldolase"/>
</dbReference>